<sequence>MEIETAPRPPAPTPWGRLLLFVVLFGPVTLLVLLPIGLGLERYVMTGSSMDGGIDRGSIVFERVVPVSDLRVGDVITYAHPGADADQDAMVTHRIVSIRPEGIRTQGDAEATADPWVLRPGSPTMSRVEFTIPWIGWAYLLLYRAQGWMLILASAAALVVLMSRRMRHRPARLRRPDVVEPDESEPAPEAPETRVDGRDAATRVAKP</sequence>
<proteinExistence type="predicted"/>
<dbReference type="InterPro" id="IPR001733">
    <property type="entry name" value="Peptidase_S26B"/>
</dbReference>
<dbReference type="RefSeq" id="WP_345525845.1">
    <property type="nucleotide sequence ID" value="NZ_BAABKN010000009.1"/>
</dbReference>
<keyword evidence="3" id="KW-0472">Membrane</keyword>
<feature type="region of interest" description="Disordered" evidence="2">
    <location>
        <begin position="173"/>
        <end position="207"/>
    </location>
</feature>
<dbReference type="NCBIfam" id="TIGR02228">
    <property type="entry name" value="sigpep_I_arch"/>
    <property type="match status" value="1"/>
</dbReference>
<comment type="caution">
    <text evidence="4">The sequence shown here is derived from an EMBL/GenBank/DDBJ whole genome shotgun (WGS) entry which is preliminary data.</text>
</comment>
<dbReference type="CDD" id="cd06530">
    <property type="entry name" value="S26_SPase_I"/>
    <property type="match status" value="1"/>
</dbReference>
<feature type="transmembrane region" description="Helical" evidence="3">
    <location>
        <begin position="134"/>
        <end position="162"/>
    </location>
</feature>
<evidence type="ECO:0000256" key="1">
    <source>
        <dbReference type="NCBIfam" id="TIGR02228"/>
    </source>
</evidence>
<keyword evidence="3" id="KW-0812">Transmembrane</keyword>
<evidence type="ECO:0000313" key="5">
    <source>
        <dbReference type="Proteomes" id="UP001499882"/>
    </source>
</evidence>
<evidence type="ECO:0000313" key="4">
    <source>
        <dbReference type="EMBL" id="GAA4730764.1"/>
    </source>
</evidence>
<dbReference type="EMBL" id="BAABKN010000009">
    <property type="protein sequence ID" value="GAA4730764.1"/>
    <property type="molecule type" value="Genomic_DNA"/>
</dbReference>
<feature type="compositionally biased region" description="Basic and acidic residues" evidence="2">
    <location>
        <begin position="191"/>
        <end position="201"/>
    </location>
</feature>
<dbReference type="EC" id="3.4.21.89" evidence="1"/>
<dbReference type="InterPro" id="IPR019533">
    <property type="entry name" value="Peptidase_S26"/>
</dbReference>
<gene>
    <name evidence="4" type="ORF">GCM10023350_12600</name>
</gene>
<accession>A0ABP8YJA2</accession>
<feature type="transmembrane region" description="Helical" evidence="3">
    <location>
        <begin position="18"/>
        <end position="40"/>
    </location>
</feature>
<reference evidence="5" key="1">
    <citation type="journal article" date="2019" name="Int. J. Syst. Evol. Microbiol.">
        <title>The Global Catalogue of Microorganisms (GCM) 10K type strain sequencing project: providing services to taxonomists for standard genome sequencing and annotation.</title>
        <authorList>
            <consortium name="The Broad Institute Genomics Platform"/>
            <consortium name="The Broad Institute Genome Sequencing Center for Infectious Disease"/>
            <person name="Wu L."/>
            <person name="Ma J."/>
        </authorList>
    </citation>
    <scope>NUCLEOTIDE SEQUENCE [LARGE SCALE GENOMIC DNA]</scope>
    <source>
        <strain evidence="5">JCM 18532</strain>
    </source>
</reference>
<keyword evidence="3" id="KW-1133">Transmembrane helix</keyword>
<organism evidence="4 5">
    <name type="scientific">Nocardioides endophyticus</name>
    <dbReference type="NCBI Taxonomy" id="1353775"/>
    <lineage>
        <taxon>Bacteria</taxon>
        <taxon>Bacillati</taxon>
        <taxon>Actinomycetota</taxon>
        <taxon>Actinomycetes</taxon>
        <taxon>Propionibacteriales</taxon>
        <taxon>Nocardioidaceae</taxon>
        <taxon>Nocardioides</taxon>
    </lineage>
</organism>
<evidence type="ECO:0000256" key="3">
    <source>
        <dbReference type="SAM" id="Phobius"/>
    </source>
</evidence>
<name>A0ABP8YJA2_9ACTN</name>
<keyword evidence="5" id="KW-1185">Reference proteome</keyword>
<dbReference type="Proteomes" id="UP001499882">
    <property type="component" value="Unassembled WGS sequence"/>
</dbReference>
<evidence type="ECO:0000256" key="2">
    <source>
        <dbReference type="SAM" id="MobiDB-lite"/>
    </source>
</evidence>
<protein>
    <recommendedName>
        <fullName evidence="1">Signal peptidase I</fullName>
        <ecNumber evidence="1">3.4.21.89</ecNumber>
    </recommendedName>
</protein>